<dbReference type="Gene3D" id="3.40.50.300">
    <property type="entry name" value="P-loop containing nucleotide triphosphate hydrolases"/>
    <property type="match status" value="1"/>
</dbReference>
<dbReference type="InterPro" id="IPR039177">
    <property type="entry name" value="SMG9"/>
</dbReference>
<feature type="compositionally biased region" description="Polar residues" evidence="3">
    <location>
        <begin position="61"/>
        <end position="76"/>
    </location>
</feature>
<protein>
    <submittedName>
        <fullName evidence="5">Protein SMG9</fullName>
    </submittedName>
</protein>
<proteinExistence type="inferred from homology"/>
<organism evidence="4 5">
    <name type="scientific">Steinernema glaseri</name>
    <dbReference type="NCBI Taxonomy" id="37863"/>
    <lineage>
        <taxon>Eukaryota</taxon>
        <taxon>Metazoa</taxon>
        <taxon>Ecdysozoa</taxon>
        <taxon>Nematoda</taxon>
        <taxon>Chromadorea</taxon>
        <taxon>Rhabditida</taxon>
        <taxon>Tylenchina</taxon>
        <taxon>Panagrolaimomorpha</taxon>
        <taxon>Strongyloidoidea</taxon>
        <taxon>Steinernematidae</taxon>
        <taxon>Steinernema</taxon>
    </lineage>
</organism>
<evidence type="ECO:0000256" key="2">
    <source>
        <dbReference type="ARBA" id="ARBA00023161"/>
    </source>
</evidence>
<dbReference type="SUPFAM" id="SSF52540">
    <property type="entry name" value="P-loop containing nucleoside triphosphate hydrolases"/>
    <property type="match status" value="1"/>
</dbReference>
<dbReference type="Proteomes" id="UP000095287">
    <property type="component" value="Unplaced"/>
</dbReference>
<evidence type="ECO:0000256" key="1">
    <source>
        <dbReference type="ARBA" id="ARBA00007712"/>
    </source>
</evidence>
<dbReference type="WBParaSite" id="L893_g23690.t2">
    <property type="protein sequence ID" value="L893_g23690.t2"/>
    <property type="gene ID" value="L893_g23690"/>
</dbReference>
<feature type="compositionally biased region" description="Polar residues" evidence="3">
    <location>
        <begin position="116"/>
        <end position="133"/>
    </location>
</feature>
<reference evidence="5" key="1">
    <citation type="submission" date="2016-11" db="UniProtKB">
        <authorList>
            <consortium name="WormBaseParasite"/>
        </authorList>
    </citation>
    <scope>IDENTIFICATION</scope>
</reference>
<keyword evidence="4" id="KW-1185">Reference proteome</keyword>
<feature type="region of interest" description="Disordered" evidence="3">
    <location>
        <begin position="1"/>
        <end position="103"/>
    </location>
</feature>
<name>A0A1I7Z7N9_9BILA</name>
<evidence type="ECO:0000256" key="3">
    <source>
        <dbReference type="SAM" id="MobiDB-lite"/>
    </source>
</evidence>
<sequence>MRRFQMDSSSNRGGGVWSTRGGRGRGGRAGGSGSGKDPWKRQDQNEFRPQGPIRMAVRPTAVTTDADSVSSPSPSETPAFRILQPAKSQSPPIVSPEDPTPTEAQHVVRPLAKPTVQASSSSGSVNGIAQATPTRIAAPPKQSARPGGAVTPKRGIKSSSAPTNAMLAGAMPQSIMDLSSRFIDENNEICDITEFLTESTAFTVIGVIGPQGTGKSTLLSMIAGNEPMDMYREYFFRPCSREAVESCLHQTTKISVYVGQDATIYIDCQPCMSPAILDELIRQQRRGYCSYELTPETHHEEESNRLLAFMFQMCHTIILCIDWFIDINIVRELRNVELLATAPAYHDRTNEMFRVKQNRKVNLVVVQQRCKVEDFQPVVVLKRSQLLSKLFAGSRLRVDGGLTMAKLHRKWVDEDEPVQANYILFPDLKPRQREGFHYGSNNHRRNALYRDNYDPDRDLKNLKMGVVEYTDALHGIRRTIKTLPKDSFTMSGNRITEKQWFVMASRTWRKLNERSLNPRSRYF</sequence>
<evidence type="ECO:0000313" key="4">
    <source>
        <dbReference type="Proteomes" id="UP000095287"/>
    </source>
</evidence>
<comment type="similarity">
    <text evidence="1">Belongs to the SMG9 family.</text>
</comment>
<keyword evidence="2" id="KW-0866">Nonsense-mediated mRNA decay</keyword>
<dbReference type="InterPro" id="IPR027417">
    <property type="entry name" value="P-loop_NTPase"/>
</dbReference>
<dbReference type="PANTHER" id="PTHR14270:SF0">
    <property type="entry name" value="NONSENSE-MEDIATED MRNA DECAY FACTOR SMG9"/>
    <property type="match status" value="1"/>
</dbReference>
<feature type="compositionally biased region" description="Polar residues" evidence="3">
    <location>
        <begin position="1"/>
        <end position="11"/>
    </location>
</feature>
<evidence type="ECO:0000313" key="5">
    <source>
        <dbReference type="WBParaSite" id="L893_g23690.t2"/>
    </source>
</evidence>
<dbReference type="AlphaFoldDB" id="A0A1I7Z7N9"/>
<feature type="compositionally biased region" description="Basic and acidic residues" evidence="3">
    <location>
        <begin position="37"/>
        <end position="46"/>
    </location>
</feature>
<feature type="region of interest" description="Disordered" evidence="3">
    <location>
        <begin position="115"/>
        <end position="162"/>
    </location>
</feature>
<dbReference type="GO" id="GO:0000184">
    <property type="term" value="P:nuclear-transcribed mRNA catabolic process, nonsense-mediated decay"/>
    <property type="evidence" value="ECO:0007669"/>
    <property type="project" value="UniProtKB-KW"/>
</dbReference>
<dbReference type="PANTHER" id="PTHR14270">
    <property type="entry name" value="NONSENSE-MEDIATED MRNA DECAY FACTOR SMG9"/>
    <property type="match status" value="1"/>
</dbReference>
<accession>A0A1I7Z7N9</accession>